<keyword evidence="3 5" id="KW-0408">Iron</keyword>
<evidence type="ECO:0000256" key="1">
    <source>
        <dbReference type="ARBA" id="ARBA00022617"/>
    </source>
</evidence>
<feature type="binding site" description="covalent" evidence="4">
    <location>
        <position position="35"/>
    </location>
    <ligand>
        <name>heme c</name>
        <dbReference type="ChEBI" id="CHEBI:61717"/>
        <label>1</label>
    </ligand>
</feature>
<evidence type="ECO:0000256" key="4">
    <source>
        <dbReference type="PIRSR" id="PIRSR000005-1"/>
    </source>
</evidence>
<feature type="binding site" description="covalent" evidence="4">
    <location>
        <position position="137"/>
    </location>
    <ligand>
        <name>heme c</name>
        <dbReference type="ChEBI" id="CHEBI:61717"/>
        <label>2</label>
    </ligand>
</feature>
<feature type="binding site" description="axial binding residue" evidence="5">
    <location>
        <position position="141"/>
    </location>
    <ligand>
        <name>heme c</name>
        <dbReference type="ChEBI" id="CHEBI:61717"/>
        <label>2</label>
    </ligand>
    <ligandPart>
        <name>Fe</name>
        <dbReference type="ChEBI" id="CHEBI:18248"/>
    </ligandPart>
</feature>
<keyword evidence="2 5" id="KW-0479">Metal-binding</keyword>
<keyword evidence="9" id="KW-1185">Reference proteome</keyword>
<dbReference type="OrthoDB" id="9773456at2"/>
<feature type="signal peptide" evidence="6">
    <location>
        <begin position="1"/>
        <end position="18"/>
    </location>
</feature>
<feature type="binding site" description="axial binding residue" evidence="5">
    <location>
        <position position="79"/>
    </location>
    <ligand>
        <name>heme c</name>
        <dbReference type="ChEBI" id="CHEBI:61717"/>
        <label>1</label>
    </ligand>
    <ligandPart>
        <name>Fe</name>
        <dbReference type="ChEBI" id="CHEBI:18248"/>
    </ligandPart>
</feature>
<dbReference type="AlphaFoldDB" id="A0A1G5SIG4"/>
<dbReference type="SUPFAM" id="SSF46626">
    <property type="entry name" value="Cytochrome c"/>
    <property type="match status" value="2"/>
</dbReference>
<organism evidence="8 9">
    <name type="scientific">Nitrosomonas mobilis</name>
    <dbReference type="NCBI Taxonomy" id="51642"/>
    <lineage>
        <taxon>Bacteria</taxon>
        <taxon>Pseudomonadati</taxon>
        <taxon>Pseudomonadota</taxon>
        <taxon>Betaproteobacteria</taxon>
        <taxon>Nitrosomonadales</taxon>
        <taxon>Nitrosomonadaceae</taxon>
        <taxon>Nitrosomonas</taxon>
    </lineage>
</organism>
<accession>A0A1G5SIG4</accession>
<dbReference type="PROSITE" id="PS51007">
    <property type="entry name" value="CYTC"/>
    <property type="match status" value="2"/>
</dbReference>
<dbReference type="PANTHER" id="PTHR33751:SF11">
    <property type="entry name" value="BLL4483 PROTEIN"/>
    <property type="match status" value="1"/>
</dbReference>
<feature type="chain" id="PRO_5011596910" evidence="6">
    <location>
        <begin position="19"/>
        <end position="238"/>
    </location>
</feature>
<feature type="binding site" description="axial binding residue" evidence="5">
    <location>
        <position position="184"/>
    </location>
    <ligand>
        <name>heme c</name>
        <dbReference type="ChEBI" id="CHEBI:61717"/>
        <label>2</label>
    </ligand>
    <ligandPart>
        <name>Fe</name>
        <dbReference type="ChEBI" id="CHEBI:18248"/>
    </ligandPart>
</feature>
<feature type="binding site" description="axial binding residue" evidence="5">
    <location>
        <position position="39"/>
    </location>
    <ligand>
        <name>heme c</name>
        <dbReference type="ChEBI" id="CHEBI:61717"/>
        <label>1</label>
    </ligand>
    <ligandPart>
        <name>Fe</name>
        <dbReference type="ChEBI" id="CHEBI:18248"/>
    </ligandPart>
</feature>
<gene>
    <name evidence="8" type="ORF">NSMM_520011</name>
</gene>
<name>A0A1G5SIG4_9PROT</name>
<dbReference type="InterPro" id="IPR009056">
    <property type="entry name" value="Cyt_c-like_dom"/>
</dbReference>
<dbReference type="GO" id="GO:0042597">
    <property type="term" value="C:periplasmic space"/>
    <property type="evidence" value="ECO:0007669"/>
    <property type="project" value="InterPro"/>
</dbReference>
<feature type="domain" description="Cytochrome c" evidence="7">
    <location>
        <begin position="123"/>
        <end position="207"/>
    </location>
</feature>
<comment type="PTM">
    <text evidence="4">Binds 2 heme c groups covalently per subunit.</text>
</comment>
<evidence type="ECO:0000313" key="9">
    <source>
        <dbReference type="Proteomes" id="UP000198729"/>
    </source>
</evidence>
<dbReference type="Proteomes" id="UP000198729">
    <property type="component" value="Unassembled WGS sequence"/>
</dbReference>
<dbReference type="PIRSF" id="PIRSF000005">
    <property type="entry name" value="Cytochrome_c4"/>
    <property type="match status" value="1"/>
</dbReference>
<evidence type="ECO:0000259" key="7">
    <source>
        <dbReference type="PROSITE" id="PS51007"/>
    </source>
</evidence>
<dbReference type="Gene3D" id="1.10.760.10">
    <property type="entry name" value="Cytochrome c-like domain"/>
    <property type="match status" value="2"/>
</dbReference>
<keyword evidence="1 4" id="KW-0349">Heme</keyword>
<dbReference type="InterPro" id="IPR024167">
    <property type="entry name" value="Cytochrome_c4-like"/>
</dbReference>
<dbReference type="PANTHER" id="PTHR33751">
    <property type="entry name" value="CBB3-TYPE CYTOCHROME C OXIDASE SUBUNIT FIXP"/>
    <property type="match status" value="1"/>
</dbReference>
<dbReference type="GO" id="GO:0020037">
    <property type="term" value="F:heme binding"/>
    <property type="evidence" value="ECO:0007669"/>
    <property type="project" value="InterPro"/>
</dbReference>
<dbReference type="STRING" id="51642.NSMM_520011"/>
<evidence type="ECO:0000256" key="2">
    <source>
        <dbReference type="ARBA" id="ARBA00022723"/>
    </source>
</evidence>
<reference evidence="8 9" key="1">
    <citation type="submission" date="2016-10" db="EMBL/GenBank/DDBJ databases">
        <authorList>
            <person name="de Groot N.N."/>
        </authorList>
    </citation>
    <scope>NUCLEOTIDE SEQUENCE [LARGE SCALE GENOMIC DNA]</scope>
    <source>
        <strain evidence="8">1</strain>
    </source>
</reference>
<protein>
    <submittedName>
        <fullName evidence="8">Putative cytochrome c</fullName>
    </submittedName>
</protein>
<dbReference type="GO" id="GO:0009055">
    <property type="term" value="F:electron transfer activity"/>
    <property type="evidence" value="ECO:0007669"/>
    <property type="project" value="InterPro"/>
</dbReference>
<evidence type="ECO:0000256" key="3">
    <source>
        <dbReference type="ARBA" id="ARBA00023004"/>
    </source>
</evidence>
<dbReference type="InterPro" id="IPR050597">
    <property type="entry name" value="Cytochrome_c_Oxidase_Subunit"/>
</dbReference>
<dbReference type="InterPro" id="IPR036909">
    <property type="entry name" value="Cyt_c-like_dom_sf"/>
</dbReference>
<dbReference type="RefSeq" id="WP_090287321.1">
    <property type="nucleotide sequence ID" value="NZ_FMWO01000061.1"/>
</dbReference>
<evidence type="ECO:0000256" key="6">
    <source>
        <dbReference type="SAM" id="SignalP"/>
    </source>
</evidence>
<feature type="binding site" description="covalent" evidence="4">
    <location>
        <position position="140"/>
    </location>
    <ligand>
        <name>heme c</name>
        <dbReference type="ChEBI" id="CHEBI:61717"/>
        <label>2</label>
    </ligand>
</feature>
<evidence type="ECO:0000256" key="5">
    <source>
        <dbReference type="PIRSR" id="PIRSR000005-2"/>
    </source>
</evidence>
<feature type="binding site" description="covalent" evidence="4">
    <location>
        <position position="38"/>
    </location>
    <ligand>
        <name>heme c</name>
        <dbReference type="ChEBI" id="CHEBI:61717"/>
        <label>1</label>
    </ligand>
</feature>
<dbReference type="GO" id="GO:0005506">
    <property type="term" value="F:iron ion binding"/>
    <property type="evidence" value="ECO:0007669"/>
    <property type="project" value="InterPro"/>
</dbReference>
<proteinExistence type="predicted"/>
<dbReference type="EMBL" id="FMWO01000061">
    <property type="protein sequence ID" value="SCZ86341.1"/>
    <property type="molecule type" value="Genomic_DNA"/>
</dbReference>
<feature type="domain" description="Cytochrome c" evidence="7">
    <location>
        <begin position="3"/>
        <end position="102"/>
    </location>
</feature>
<evidence type="ECO:0000313" key="8">
    <source>
        <dbReference type="EMBL" id="SCZ86341.1"/>
    </source>
</evidence>
<sequence length="238" mass="26129">MRLLILSGILFFTSVAAADAPVEVADTIAERVKSCMLCHGDQDKTGLDAYYPRITGKPAGYLFNQLRNFRDGRRYYQPMAILLENLTDEYLQEMAEYFAAQPYNYPLPRPHALPSATVQEIQVLVDSGDATRDLPACSACHGADLMGVKPFIPGLLGLPSAYLAAQFGGWRNGGVMRGQVPNCMSEIARKLSQEEVNALALWLPAQAASGEPAEQDVLAPEMVERCQSIFSARRMTKP</sequence>
<keyword evidence="6" id="KW-0732">Signal</keyword>